<dbReference type="Gene3D" id="1.10.437.10">
    <property type="entry name" value="Blc2-like"/>
    <property type="match status" value="1"/>
</dbReference>
<dbReference type="PROSITE" id="PS01258">
    <property type="entry name" value="BH2"/>
    <property type="match status" value="1"/>
</dbReference>
<dbReference type="PROSITE" id="PS01080">
    <property type="entry name" value="BH1"/>
    <property type="match status" value="1"/>
</dbReference>
<evidence type="ECO:0000256" key="1">
    <source>
        <dbReference type="ARBA" id="ARBA00009458"/>
    </source>
</evidence>
<dbReference type="PRINTS" id="PR01862">
    <property type="entry name" value="BCL2FAMILY"/>
</dbReference>
<dbReference type="InterPro" id="IPR020726">
    <property type="entry name" value="Bcl2_BH2_motif_CS"/>
</dbReference>
<dbReference type="InterPro" id="IPR020717">
    <property type="entry name" value="Bcl2_BH1_motif_CS"/>
</dbReference>
<dbReference type="PANTHER" id="PTHR11256:SF12">
    <property type="entry name" value="BCL-2-LIKE PROTEIN 1"/>
    <property type="match status" value="1"/>
</dbReference>
<dbReference type="SMART" id="SM00337">
    <property type="entry name" value="BCL"/>
    <property type="match status" value="1"/>
</dbReference>
<dbReference type="CDD" id="cd06845">
    <property type="entry name" value="Bcl-2_like"/>
    <property type="match status" value="1"/>
</dbReference>
<evidence type="ECO:0000313" key="5">
    <source>
        <dbReference type="Proteomes" id="UP001176940"/>
    </source>
</evidence>
<keyword evidence="2" id="KW-0053">Apoptosis</keyword>
<protein>
    <recommendedName>
        <fullName evidence="3">Bcl-2 Bcl-2 homology region 1-3 domain-containing protein</fullName>
    </recommendedName>
</protein>
<comment type="caution">
    <text evidence="4">The sequence shown here is derived from an EMBL/GenBank/DDBJ whole genome shotgun (WGS) entry which is preliminary data.</text>
</comment>
<dbReference type="PROSITE" id="PS50062">
    <property type="entry name" value="BCL2_FAMILY"/>
    <property type="match status" value="1"/>
</dbReference>
<reference evidence="4" key="1">
    <citation type="submission" date="2023-07" db="EMBL/GenBank/DDBJ databases">
        <authorList>
            <person name="Stuckert A."/>
        </authorList>
    </citation>
    <scope>NUCLEOTIDE SEQUENCE</scope>
</reference>
<evidence type="ECO:0000313" key="4">
    <source>
        <dbReference type="EMBL" id="CAJ0949795.1"/>
    </source>
</evidence>
<dbReference type="EMBL" id="CAUEEQ010030674">
    <property type="protein sequence ID" value="CAJ0949795.1"/>
    <property type="molecule type" value="Genomic_DNA"/>
</dbReference>
<dbReference type="InterPro" id="IPR026298">
    <property type="entry name" value="Bcl-2_fam"/>
</dbReference>
<evidence type="ECO:0000259" key="3">
    <source>
        <dbReference type="SMART" id="SM00337"/>
    </source>
</evidence>
<proteinExistence type="inferred from homology"/>
<dbReference type="PRINTS" id="PR01864">
    <property type="entry name" value="APOPREGBCLX"/>
</dbReference>
<organism evidence="4 5">
    <name type="scientific">Ranitomeya imitator</name>
    <name type="common">mimic poison frog</name>
    <dbReference type="NCBI Taxonomy" id="111125"/>
    <lineage>
        <taxon>Eukaryota</taxon>
        <taxon>Metazoa</taxon>
        <taxon>Chordata</taxon>
        <taxon>Craniata</taxon>
        <taxon>Vertebrata</taxon>
        <taxon>Euteleostomi</taxon>
        <taxon>Amphibia</taxon>
        <taxon>Batrachia</taxon>
        <taxon>Anura</taxon>
        <taxon>Neobatrachia</taxon>
        <taxon>Hyloidea</taxon>
        <taxon>Dendrobatidae</taxon>
        <taxon>Dendrobatinae</taxon>
        <taxon>Ranitomeya</taxon>
    </lineage>
</organism>
<dbReference type="InterPro" id="IPR036834">
    <property type="entry name" value="Bcl-2-like_sf"/>
</dbReference>
<dbReference type="InterPro" id="IPR002475">
    <property type="entry name" value="Bcl2-like"/>
</dbReference>
<dbReference type="InterPro" id="IPR046371">
    <property type="entry name" value="Bcl-2_BH1-3"/>
</dbReference>
<feature type="domain" description="Bcl-2 Bcl-2 homology region 1-3" evidence="3">
    <location>
        <begin position="71"/>
        <end position="169"/>
    </location>
</feature>
<gene>
    <name evidence="4" type="ORF">RIMI_LOCUS12757081</name>
</gene>
<keyword evidence="5" id="KW-1185">Reference proteome</keyword>
<name>A0ABN9LVJ5_9NEOB</name>
<dbReference type="InterPro" id="IPR013279">
    <property type="entry name" value="Apop_reg_BclX"/>
</dbReference>
<sequence length="233" mass="26239">MFSLLKMEGGNKNLVHNFICQKLEQKGFNLSCCSDGEPAILLNGSSPTAQADAHAAAPLPDSVAEEVLQTLLDASVEFELRYRRAFSDLTCQLHITQDTAYQSFEQVVHELFRDGINWGRIVAFFSFGGALCFESANKEMEDLIPRIIEWMATFLDTALGPWIQTNGGWEAFVSLYGERRRSQIQKKPGSLWEVAAHWSDAGRSLHVGLLHDPQIDLRPPDPDKSERRRSFHC</sequence>
<dbReference type="Proteomes" id="UP001176940">
    <property type="component" value="Unassembled WGS sequence"/>
</dbReference>
<comment type="similarity">
    <text evidence="1">Belongs to the Bcl-2 family.</text>
</comment>
<dbReference type="SUPFAM" id="SSF56854">
    <property type="entry name" value="Bcl-2 inhibitors of programmed cell death"/>
    <property type="match status" value="1"/>
</dbReference>
<evidence type="ECO:0000256" key="2">
    <source>
        <dbReference type="ARBA" id="ARBA00022703"/>
    </source>
</evidence>
<dbReference type="PANTHER" id="PTHR11256">
    <property type="entry name" value="BCL-2 RELATED"/>
    <property type="match status" value="1"/>
</dbReference>
<accession>A0ABN9LVJ5</accession>
<dbReference type="Pfam" id="PF00452">
    <property type="entry name" value="Bcl-2"/>
    <property type="match status" value="1"/>
</dbReference>